<dbReference type="RefSeq" id="WP_207561439.1">
    <property type="nucleotide sequence ID" value="NZ_CP046072.1"/>
</dbReference>
<dbReference type="KEGG" id="saqt:GJV85_11085"/>
<proteinExistence type="inferred from homology"/>
<dbReference type="NCBIfam" id="TIGR02432">
    <property type="entry name" value="lysidine_TilS_N"/>
    <property type="match status" value="1"/>
</dbReference>
<dbReference type="HAMAP" id="MF_01161">
    <property type="entry name" value="tRNA_Ile_lys_synt"/>
    <property type="match status" value="1"/>
</dbReference>
<dbReference type="PANTHER" id="PTHR43033">
    <property type="entry name" value="TRNA(ILE)-LYSIDINE SYNTHASE-RELATED"/>
    <property type="match status" value="1"/>
</dbReference>
<dbReference type="Pfam" id="PF01171">
    <property type="entry name" value="ATP_bind_3"/>
    <property type="match status" value="1"/>
</dbReference>
<dbReference type="InterPro" id="IPR014729">
    <property type="entry name" value="Rossmann-like_a/b/a_fold"/>
</dbReference>
<feature type="domain" description="tRNA(Ile)-lysidine/2-thiocytidine synthase N-terminal" evidence="7">
    <location>
        <begin position="15"/>
        <end position="188"/>
    </location>
</feature>
<dbReference type="InterPro" id="IPR012094">
    <property type="entry name" value="tRNA_Ile_lys_synt"/>
</dbReference>
<keyword evidence="1 6" id="KW-0436">Ligase</keyword>
<sequence>MLENSSLKLLKESKNLLAFSAGVDSTALLFLLLENNIKFDIAIVNYGVRLQSEDEVAYAQKLASKYNFKCHLLKAKKIDSNFEAKARNLRYDFFEELIKKHNYQNLLTAHHLGDRFEWMLMQFCKGAGCVEISGMKKLDKRQNYNLLRPLLHLDKQELLKYLEDNQLKYFLDESNLDESYKRNEFRHNYSTPLLHKYLSGIKKSFEYIDEDVKSLVKDIKIKSINDFNYFKSSGSKRSDILAIDRYLKSKLHLTTASEKELLKKDKTVIISRRFVVNQEHGYVFIAPYIKAKELSKELKEKLRLLCIEPKLRGYLATDSEAVVLLSSLELE</sequence>
<comment type="caution">
    <text evidence="6">Lacks conserved residue(s) required for the propagation of feature annotation.</text>
</comment>
<evidence type="ECO:0000313" key="9">
    <source>
        <dbReference type="Proteomes" id="UP000671852"/>
    </source>
</evidence>
<name>A0A975B1W8_9BACT</name>
<dbReference type="GO" id="GO:0005524">
    <property type="term" value="F:ATP binding"/>
    <property type="evidence" value="ECO:0007669"/>
    <property type="project" value="UniProtKB-KW"/>
</dbReference>
<comment type="function">
    <text evidence="6">Ligates lysine onto the cytidine present at position 34 of the AUA codon-specific tRNA(Ile) that contains the anticodon CAU, in an ATP-dependent manner. Cytidine is converted to lysidine, thus changing the amino acid specificity of the tRNA from methionine to isoleucine.</text>
</comment>
<comment type="similarity">
    <text evidence="6">Belongs to the tRNA(Ile)-lysidine synthase family.</text>
</comment>
<reference evidence="8" key="2">
    <citation type="submission" date="2021-04" db="EMBL/GenBank/DDBJ databases">
        <title>Isolation and characterization of a novel species of the genus Sulfurimonas.</title>
        <authorList>
            <person name="Fukui M."/>
        </authorList>
    </citation>
    <scope>NUCLEOTIDE SEQUENCE</scope>
    <source>
        <strain evidence="8">H1576</strain>
    </source>
</reference>
<dbReference type="CDD" id="cd01992">
    <property type="entry name" value="TilS_N"/>
    <property type="match status" value="1"/>
</dbReference>
<protein>
    <recommendedName>
        <fullName evidence="6">tRNA(Ile)-lysidine synthase</fullName>
        <ecNumber evidence="6">6.3.4.19</ecNumber>
    </recommendedName>
    <alternativeName>
        <fullName evidence="6">tRNA(Ile)-2-lysyl-cytidine synthase</fullName>
    </alternativeName>
    <alternativeName>
        <fullName evidence="6">tRNA(Ile)-lysidine synthetase</fullName>
    </alternativeName>
</protein>
<evidence type="ECO:0000256" key="6">
    <source>
        <dbReference type="HAMAP-Rule" id="MF_01161"/>
    </source>
</evidence>
<dbReference type="InterPro" id="IPR012795">
    <property type="entry name" value="tRNA_Ile_lys_synt_N"/>
</dbReference>
<evidence type="ECO:0000256" key="1">
    <source>
        <dbReference type="ARBA" id="ARBA00022598"/>
    </source>
</evidence>
<reference evidence="8" key="1">
    <citation type="submission" date="2019-11" db="EMBL/GenBank/DDBJ databases">
        <authorList>
            <person name="Kojima H."/>
        </authorList>
    </citation>
    <scope>NUCLEOTIDE SEQUENCE</scope>
    <source>
        <strain evidence="8">H1576</strain>
    </source>
</reference>
<keyword evidence="4" id="KW-0067">ATP-binding</keyword>
<dbReference type="GO" id="GO:0005737">
    <property type="term" value="C:cytoplasm"/>
    <property type="evidence" value="ECO:0007669"/>
    <property type="project" value="UniProtKB-SubCell"/>
</dbReference>
<dbReference type="Proteomes" id="UP000671852">
    <property type="component" value="Chromosome"/>
</dbReference>
<dbReference type="Gene3D" id="3.40.50.620">
    <property type="entry name" value="HUPs"/>
    <property type="match status" value="1"/>
</dbReference>
<dbReference type="PANTHER" id="PTHR43033:SF1">
    <property type="entry name" value="TRNA(ILE)-LYSIDINE SYNTHASE-RELATED"/>
    <property type="match status" value="1"/>
</dbReference>
<evidence type="ECO:0000256" key="3">
    <source>
        <dbReference type="ARBA" id="ARBA00022741"/>
    </source>
</evidence>
<evidence type="ECO:0000256" key="2">
    <source>
        <dbReference type="ARBA" id="ARBA00022694"/>
    </source>
</evidence>
<evidence type="ECO:0000256" key="5">
    <source>
        <dbReference type="ARBA" id="ARBA00048539"/>
    </source>
</evidence>
<organism evidence="8 9">
    <name type="scientific">Sulfurimonas aquatica</name>
    <dbReference type="NCBI Taxonomy" id="2672570"/>
    <lineage>
        <taxon>Bacteria</taxon>
        <taxon>Pseudomonadati</taxon>
        <taxon>Campylobacterota</taxon>
        <taxon>Epsilonproteobacteria</taxon>
        <taxon>Campylobacterales</taxon>
        <taxon>Sulfurimonadaceae</taxon>
        <taxon>Sulfurimonas</taxon>
    </lineage>
</organism>
<dbReference type="EC" id="6.3.4.19" evidence="6"/>
<dbReference type="InterPro" id="IPR011063">
    <property type="entry name" value="TilS/TtcA_N"/>
</dbReference>
<keyword evidence="9" id="KW-1185">Reference proteome</keyword>
<comment type="catalytic activity">
    <reaction evidence="5 6">
        <text>cytidine(34) in tRNA(Ile2) + L-lysine + ATP = lysidine(34) in tRNA(Ile2) + AMP + diphosphate + H(+)</text>
        <dbReference type="Rhea" id="RHEA:43744"/>
        <dbReference type="Rhea" id="RHEA-COMP:10625"/>
        <dbReference type="Rhea" id="RHEA-COMP:10670"/>
        <dbReference type="ChEBI" id="CHEBI:15378"/>
        <dbReference type="ChEBI" id="CHEBI:30616"/>
        <dbReference type="ChEBI" id="CHEBI:32551"/>
        <dbReference type="ChEBI" id="CHEBI:33019"/>
        <dbReference type="ChEBI" id="CHEBI:82748"/>
        <dbReference type="ChEBI" id="CHEBI:83665"/>
        <dbReference type="ChEBI" id="CHEBI:456215"/>
        <dbReference type="EC" id="6.3.4.19"/>
    </reaction>
</comment>
<evidence type="ECO:0000313" key="8">
    <source>
        <dbReference type="EMBL" id="QSZ42628.1"/>
    </source>
</evidence>
<keyword evidence="3" id="KW-0547">Nucleotide-binding</keyword>
<keyword evidence="2 6" id="KW-0819">tRNA processing</keyword>
<dbReference type="SUPFAM" id="SSF52402">
    <property type="entry name" value="Adenine nucleotide alpha hydrolases-like"/>
    <property type="match status" value="1"/>
</dbReference>
<evidence type="ECO:0000259" key="7">
    <source>
        <dbReference type="Pfam" id="PF01171"/>
    </source>
</evidence>
<dbReference type="AlphaFoldDB" id="A0A975B1W8"/>
<dbReference type="GO" id="GO:0006400">
    <property type="term" value="P:tRNA modification"/>
    <property type="evidence" value="ECO:0007669"/>
    <property type="project" value="UniProtKB-UniRule"/>
</dbReference>
<keyword evidence="6" id="KW-0963">Cytoplasm</keyword>
<dbReference type="GO" id="GO:0032267">
    <property type="term" value="F:tRNA(Ile)-lysidine synthase activity"/>
    <property type="evidence" value="ECO:0007669"/>
    <property type="project" value="UniProtKB-EC"/>
</dbReference>
<evidence type="ECO:0000256" key="4">
    <source>
        <dbReference type="ARBA" id="ARBA00022840"/>
    </source>
</evidence>
<gene>
    <name evidence="6 8" type="primary">tilS</name>
    <name evidence="8" type="ORF">GJV85_11085</name>
</gene>
<accession>A0A975B1W8</accession>
<comment type="subcellular location">
    <subcellularLocation>
        <location evidence="6">Cytoplasm</location>
    </subcellularLocation>
</comment>
<dbReference type="EMBL" id="CP046072">
    <property type="protein sequence ID" value="QSZ42628.1"/>
    <property type="molecule type" value="Genomic_DNA"/>
</dbReference>